<gene>
    <name evidence="14" type="ORF">Pla144_50870</name>
</gene>
<dbReference type="CDD" id="cd10030">
    <property type="entry name" value="UDG-F4_TTUDGA_SPO1dp_like"/>
    <property type="match status" value="1"/>
</dbReference>
<name>A0A5C6C0F2_9BACT</name>
<accession>A0A5C6C0F2</accession>
<evidence type="ECO:0000256" key="10">
    <source>
        <dbReference type="ARBA" id="ARBA00023014"/>
    </source>
</evidence>
<feature type="compositionally biased region" description="Low complexity" evidence="12">
    <location>
        <begin position="26"/>
        <end position="35"/>
    </location>
</feature>
<dbReference type="GO" id="GO:0051539">
    <property type="term" value="F:4 iron, 4 sulfur cluster binding"/>
    <property type="evidence" value="ECO:0007669"/>
    <property type="project" value="UniProtKB-KW"/>
</dbReference>
<evidence type="ECO:0000256" key="7">
    <source>
        <dbReference type="ARBA" id="ARBA00022763"/>
    </source>
</evidence>
<dbReference type="PANTHER" id="PTHR33693">
    <property type="entry name" value="TYPE-5 URACIL-DNA GLYCOSYLASE"/>
    <property type="match status" value="1"/>
</dbReference>
<dbReference type="InterPro" id="IPR005273">
    <property type="entry name" value="Ura-DNA_glyco_family4"/>
</dbReference>
<evidence type="ECO:0000256" key="1">
    <source>
        <dbReference type="ARBA" id="ARBA00001400"/>
    </source>
</evidence>
<evidence type="ECO:0000256" key="11">
    <source>
        <dbReference type="ARBA" id="ARBA00023204"/>
    </source>
</evidence>
<evidence type="ECO:0000259" key="13">
    <source>
        <dbReference type="SMART" id="SM00986"/>
    </source>
</evidence>
<evidence type="ECO:0000313" key="15">
    <source>
        <dbReference type="Proteomes" id="UP000318437"/>
    </source>
</evidence>
<dbReference type="EMBL" id="SJPS01000020">
    <property type="protein sequence ID" value="TWU17618.1"/>
    <property type="molecule type" value="Genomic_DNA"/>
</dbReference>
<keyword evidence="11" id="KW-0234">DNA repair</keyword>
<comment type="catalytic activity">
    <reaction evidence="1">
        <text>Hydrolyzes single-stranded DNA or mismatched double-stranded DNA and polynucleotides, releasing free uracil.</text>
        <dbReference type="EC" id="3.2.2.27"/>
    </reaction>
</comment>
<dbReference type="InterPro" id="IPR036895">
    <property type="entry name" value="Uracil-DNA_glycosylase-like_sf"/>
</dbReference>
<dbReference type="SMART" id="SM00986">
    <property type="entry name" value="UDG"/>
    <property type="match status" value="1"/>
</dbReference>
<dbReference type="GO" id="GO:0046872">
    <property type="term" value="F:metal ion binding"/>
    <property type="evidence" value="ECO:0007669"/>
    <property type="project" value="UniProtKB-KW"/>
</dbReference>
<dbReference type="Gene3D" id="3.40.470.10">
    <property type="entry name" value="Uracil-DNA glycosylase-like domain"/>
    <property type="match status" value="1"/>
</dbReference>
<comment type="similarity">
    <text evidence="2">Belongs to the uracil-DNA glycosylase (UDG) superfamily. Type 4 (UDGa) family.</text>
</comment>
<evidence type="ECO:0000256" key="3">
    <source>
        <dbReference type="ARBA" id="ARBA00012030"/>
    </source>
</evidence>
<keyword evidence="6" id="KW-0479">Metal-binding</keyword>
<comment type="caution">
    <text evidence="14">The sequence shown here is derived from an EMBL/GenBank/DDBJ whole genome shotgun (WGS) entry which is preliminary data.</text>
</comment>
<reference evidence="14 15" key="1">
    <citation type="submission" date="2019-02" db="EMBL/GenBank/DDBJ databases">
        <title>Deep-cultivation of Planctomycetes and their phenomic and genomic characterization uncovers novel biology.</title>
        <authorList>
            <person name="Wiegand S."/>
            <person name="Jogler M."/>
            <person name="Boedeker C."/>
            <person name="Pinto D."/>
            <person name="Vollmers J."/>
            <person name="Rivas-Marin E."/>
            <person name="Kohn T."/>
            <person name="Peeters S.H."/>
            <person name="Heuer A."/>
            <person name="Rast P."/>
            <person name="Oberbeckmann S."/>
            <person name="Bunk B."/>
            <person name="Jeske O."/>
            <person name="Meyerdierks A."/>
            <person name="Storesund J.E."/>
            <person name="Kallscheuer N."/>
            <person name="Luecker S."/>
            <person name="Lage O.M."/>
            <person name="Pohl T."/>
            <person name="Merkel B.J."/>
            <person name="Hornburger P."/>
            <person name="Mueller R.-W."/>
            <person name="Bruemmer F."/>
            <person name="Labrenz M."/>
            <person name="Spormann A.M."/>
            <person name="Op Den Camp H."/>
            <person name="Overmann J."/>
            <person name="Amann R."/>
            <person name="Jetten M.S.M."/>
            <person name="Mascher T."/>
            <person name="Medema M.H."/>
            <person name="Devos D.P."/>
            <person name="Kaster A.-K."/>
            <person name="Ovreas L."/>
            <person name="Rohde M."/>
            <person name="Galperin M.Y."/>
            <person name="Jogler C."/>
        </authorList>
    </citation>
    <scope>NUCLEOTIDE SEQUENCE [LARGE SCALE GENOMIC DNA]</scope>
    <source>
        <strain evidence="14 15">Pla144</strain>
    </source>
</reference>
<dbReference type="NCBIfam" id="TIGR00758">
    <property type="entry name" value="UDG_fam4"/>
    <property type="match status" value="1"/>
</dbReference>
<dbReference type="Pfam" id="PF03167">
    <property type="entry name" value="UDG"/>
    <property type="match status" value="1"/>
</dbReference>
<evidence type="ECO:0000256" key="4">
    <source>
        <dbReference type="ARBA" id="ARBA00019403"/>
    </source>
</evidence>
<organism evidence="14 15">
    <name type="scientific">Bythopirellula polymerisocia</name>
    <dbReference type="NCBI Taxonomy" id="2528003"/>
    <lineage>
        <taxon>Bacteria</taxon>
        <taxon>Pseudomonadati</taxon>
        <taxon>Planctomycetota</taxon>
        <taxon>Planctomycetia</taxon>
        <taxon>Pirellulales</taxon>
        <taxon>Lacipirellulaceae</taxon>
        <taxon>Bythopirellula</taxon>
    </lineage>
</organism>
<dbReference type="GO" id="GO:0004844">
    <property type="term" value="F:uracil DNA N-glycosylase activity"/>
    <property type="evidence" value="ECO:0007669"/>
    <property type="project" value="UniProtKB-EC"/>
</dbReference>
<evidence type="ECO:0000256" key="8">
    <source>
        <dbReference type="ARBA" id="ARBA00022801"/>
    </source>
</evidence>
<dbReference type="InterPro" id="IPR005122">
    <property type="entry name" value="Uracil-DNA_glycosylase-like"/>
</dbReference>
<dbReference type="GO" id="GO:0006281">
    <property type="term" value="P:DNA repair"/>
    <property type="evidence" value="ECO:0007669"/>
    <property type="project" value="UniProtKB-KW"/>
</dbReference>
<keyword evidence="5" id="KW-0004">4Fe-4S</keyword>
<evidence type="ECO:0000256" key="12">
    <source>
        <dbReference type="SAM" id="MobiDB-lite"/>
    </source>
</evidence>
<keyword evidence="10" id="KW-0411">Iron-sulfur</keyword>
<evidence type="ECO:0000256" key="6">
    <source>
        <dbReference type="ARBA" id="ARBA00022723"/>
    </source>
</evidence>
<evidence type="ECO:0000256" key="2">
    <source>
        <dbReference type="ARBA" id="ARBA00006521"/>
    </source>
</evidence>
<dbReference type="OrthoDB" id="5290748at2"/>
<dbReference type="SMART" id="SM00987">
    <property type="entry name" value="UreE_C"/>
    <property type="match status" value="1"/>
</dbReference>
<dbReference type="SUPFAM" id="SSF52141">
    <property type="entry name" value="Uracil-DNA glycosylase-like"/>
    <property type="match status" value="1"/>
</dbReference>
<evidence type="ECO:0000256" key="9">
    <source>
        <dbReference type="ARBA" id="ARBA00023004"/>
    </source>
</evidence>
<evidence type="ECO:0000256" key="5">
    <source>
        <dbReference type="ARBA" id="ARBA00022485"/>
    </source>
</evidence>
<dbReference type="RefSeq" id="WP_146453277.1">
    <property type="nucleotide sequence ID" value="NZ_SJPS01000020.1"/>
</dbReference>
<dbReference type="PANTHER" id="PTHR33693:SF1">
    <property type="entry name" value="TYPE-4 URACIL-DNA GLYCOSYLASE"/>
    <property type="match status" value="1"/>
</dbReference>
<dbReference type="AlphaFoldDB" id="A0A5C6C0F2"/>
<feature type="domain" description="Uracil-DNA glycosylase-like" evidence="13">
    <location>
        <begin position="104"/>
        <end position="250"/>
    </location>
</feature>
<dbReference type="InterPro" id="IPR051536">
    <property type="entry name" value="UDG_Type-4/5"/>
</dbReference>
<feature type="region of interest" description="Disordered" evidence="12">
    <location>
        <begin position="22"/>
        <end position="59"/>
    </location>
</feature>
<keyword evidence="8" id="KW-0378">Hydrolase</keyword>
<dbReference type="EC" id="3.2.2.27" evidence="3"/>
<keyword evidence="7" id="KW-0227">DNA damage</keyword>
<sequence length="261" mass="28775">MAEVSGSELVRMAQQMLESLQAAGVQQLPSPSSLQTSIAASADIESELQPSKADAQPRSPVIEEEEVTMPEVKSSASTLEILSKEVAGCTLCQELAETRTQTVFGVGNPQAKLCLLGEAPGAEEDRQGEPFVGRSGQLLTKILEACHLRREDVYILNILKCRPPGNRNPTPPESQNCRRYLDRQLELINPEFICCLGAVAAQNLLETTEAIGRLRGRIHSYRDVKVVCTYHPAYLLRNPPAKKDAWEDMKFLMREMGTPVD</sequence>
<keyword evidence="15" id="KW-1185">Reference proteome</keyword>
<evidence type="ECO:0000313" key="14">
    <source>
        <dbReference type="EMBL" id="TWU17618.1"/>
    </source>
</evidence>
<protein>
    <recommendedName>
        <fullName evidence="4">Type-4 uracil-DNA glycosylase</fullName>
        <ecNumber evidence="3">3.2.2.27</ecNumber>
    </recommendedName>
</protein>
<dbReference type="Proteomes" id="UP000318437">
    <property type="component" value="Unassembled WGS sequence"/>
</dbReference>
<proteinExistence type="inferred from homology"/>
<keyword evidence="9" id="KW-0408">Iron</keyword>